<keyword evidence="5" id="KW-1185">Reference proteome</keyword>
<name>A0ABW2DRF7_9BACT</name>
<dbReference type="RefSeq" id="WP_066621379.1">
    <property type="nucleotide sequence ID" value="NZ_JBHSYQ010000016.1"/>
</dbReference>
<dbReference type="InterPro" id="IPR006140">
    <property type="entry name" value="D-isomer_DH_NAD-bd"/>
</dbReference>
<evidence type="ECO:0000256" key="1">
    <source>
        <dbReference type="ARBA" id="ARBA00023002"/>
    </source>
</evidence>
<dbReference type="CDD" id="cd05300">
    <property type="entry name" value="2-Hacid_dh_1"/>
    <property type="match status" value="1"/>
</dbReference>
<dbReference type="EMBL" id="JBHSYQ010000016">
    <property type="protein sequence ID" value="MFC6999660.1"/>
    <property type="molecule type" value="Genomic_DNA"/>
</dbReference>
<accession>A0ABW2DRF7</accession>
<reference evidence="5" key="1">
    <citation type="journal article" date="2019" name="Int. J. Syst. Evol. Microbiol.">
        <title>The Global Catalogue of Microorganisms (GCM) 10K type strain sequencing project: providing services to taxonomists for standard genome sequencing and annotation.</title>
        <authorList>
            <consortium name="The Broad Institute Genomics Platform"/>
            <consortium name="The Broad Institute Genome Sequencing Center for Infectious Disease"/>
            <person name="Wu L."/>
            <person name="Ma J."/>
        </authorList>
    </citation>
    <scope>NUCLEOTIDE SEQUENCE [LARGE SCALE GENOMIC DNA]</scope>
    <source>
        <strain evidence="5">CGMCC 4.7393</strain>
    </source>
</reference>
<dbReference type="SUPFAM" id="SSF51735">
    <property type="entry name" value="NAD(P)-binding Rossmann-fold domains"/>
    <property type="match status" value="1"/>
</dbReference>
<keyword evidence="2" id="KW-0520">NAD</keyword>
<dbReference type="Pfam" id="PF02826">
    <property type="entry name" value="2-Hacid_dh_C"/>
    <property type="match status" value="1"/>
</dbReference>
<organism evidence="4 5">
    <name type="scientific">Rufibacter roseus</name>
    <dbReference type="NCBI Taxonomy" id="1567108"/>
    <lineage>
        <taxon>Bacteria</taxon>
        <taxon>Pseudomonadati</taxon>
        <taxon>Bacteroidota</taxon>
        <taxon>Cytophagia</taxon>
        <taxon>Cytophagales</taxon>
        <taxon>Hymenobacteraceae</taxon>
        <taxon>Rufibacter</taxon>
    </lineage>
</organism>
<dbReference type="PANTHER" id="PTHR43333">
    <property type="entry name" value="2-HACID_DH_C DOMAIN-CONTAINING PROTEIN"/>
    <property type="match status" value="1"/>
</dbReference>
<feature type="domain" description="D-isomer specific 2-hydroxyacid dehydrogenase NAD-binding" evidence="3">
    <location>
        <begin position="103"/>
        <end position="272"/>
    </location>
</feature>
<comment type="caution">
    <text evidence="4">The sequence shown here is derived from an EMBL/GenBank/DDBJ whole genome shotgun (WGS) entry which is preliminary data.</text>
</comment>
<dbReference type="Proteomes" id="UP001596405">
    <property type="component" value="Unassembled WGS sequence"/>
</dbReference>
<evidence type="ECO:0000313" key="5">
    <source>
        <dbReference type="Proteomes" id="UP001596405"/>
    </source>
</evidence>
<dbReference type="InterPro" id="IPR036291">
    <property type="entry name" value="NAD(P)-bd_dom_sf"/>
</dbReference>
<evidence type="ECO:0000313" key="4">
    <source>
        <dbReference type="EMBL" id="MFC6999660.1"/>
    </source>
</evidence>
<protein>
    <submittedName>
        <fullName evidence="4">D-2-hydroxyacid dehydrogenase</fullName>
    </submittedName>
</protein>
<dbReference type="PANTHER" id="PTHR43333:SF1">
    <property type="entry name" value="D-ISOMER SPECIFIC 2-HYDROXYACID DEHYDROGENASE NAD-BINDING DOMAIN-CONTAINING PROTEIN"/>
    <property type="match status" value="1"/>
</dbReference>
<evidence type="ECO:0000259" key="3">
    <source>
        <dbReference type="Pfam" id="PF02826"/>
    </source>
</evidence>
<gene>
    <name evidence="4" type="ORF">ACFQHR_18640</name>
</gene>
<evidence type="ECO:0000256" key="2">
    <source>
        <dbReference type="ARBA" id="ARBA00023027"/>
    </source>
</evidence>
<dbReference type="Gene3D" id="3.40.50.720">
    <property type="entry name" value="NAD(P)-binding Rossmann-like Domain"/>
    <property type="match status" value="2"/>
</dbReference>
<proteinExistence type="predicted"/>
<sequence>MKLFVYSDLSTDQKNYLRQQLPDGIEAYFSTDLSSEEQQQAFKEAEVIFGNPPAQWFSNPPTALRFWQLESAGFEQYRSVTTAAVVANMGDFFAIACAETMVAGILAMYRAIPRLVKLQDKKEWQGKEVRATLQLLSGKRVVILGAGTIAQAIKRMLTGFGCHIVLTARQNPSADILSKEELYRQLPLTDVVINTLPGHLVQYVSGEFLSKMKPGSLYANVGRGSTTNETALVSALQDGQLSGAVLDVTEQEPLPATSPLWQMNNVLLTQHTSGGQARETEGKINRFLENLQLFLAGEEVKDKLADISRGY</sequence>
<keyword evidence="1" id="KW-0560">Oxidoreductase</keyword>